<name>A0ABW7EP70_9BURK</name>
<proteinExistence type="predicted"/>
<accession>A0ABW7EP70</accession>
<evidence type="ECO:0008006" key="3">
    <source>
        <dbReference type="Google" id="ProtNLM"/>
    </source>
</evidence>
<dbReference type="EMBL" id="JBIGHY010000002">
    <property type="protein sequence ID" value="MFG6413821.1"/>
    <property type="molecule type" value="Genomic_DNA"/>
</dbReference>
<organism evidence="1 2">
    <name type="scientific">Pelomonas dachongensis</name>
    <dbReference type="NCBI Taxonomy" id="3299029"/>
    <lineage>
        <taxon>Bacteria</taxon>
        <taxon>Pseudomonadati</taxon>
        <taxon>Pseudomonadota</taxon>
        <taxon>Betaproteobacteria</taxon>
        <taxon>Burkholderiales</taxon>
        <taxon>Sphaerotilaceae</taxon>
        <taxon>Roseateles</taxon>
    </lineage>
</organism>
<evidence type="ECO:0000313" key="1">
    <source>
        <dbReference type="EMBL" id="MFG6413821.1"/>
    </source>
</evidence>
<dbReference type="Proteomes" id="UP001606300">
    <property type="component" value="Unassembled WGS sequence"/>
</dbReference>
<dbReference type="RefSeq" id="WP_394469896.1">
    <property type="nucleotide sequence ID" value="NZ_JBIGHY010000002.1"/>
</dbReference>
<keyword evidence="2" id="KW-1185">Reference proteome</keyword>
<protein>
    <recommendedName>
        <fullName evidence="3">Aminoglycoside phosphotransferase domain-containing protein</fullName>
    </recommendedName>
</protein>
<evidence type="ECO:0000313" key="2">
    <source>
        <dbReference type="Proteomes" id="UP001606300"/>
    </source>
</evidence>
<comment type="caution">
    <text evidence="1">The sequence shown here is derived from an EMBL/GenBank/DDBJ whole genome shotgun (WGS) entry which is preliminary data.</text>
</comment>
<sequence length="282" mass="30454">MPGTTTQAAQNVVALQASLLGLGFASTGGLGQPVNGSRNEIWQCHGYDELGQPVMLYVKLGLPTRSMLVEALAAQIAAAIGLKSPPAYLCQVQPHHVGRPRGERMLVFASAAAGERGLARPLRNLETLLSILSATKVADLSCVFDEWIGNDVRSPSDILICPEQGPIFIDHEAALPPGIDPAAALTNWLAGRLLEGLDTKERKHLLDRLRRRSAALHRLRLDDPPGVLAVVQGGSALYAELVLFLQQRLEHLDRLLSERALPEQRYLALAPNVPPKTPHATL</sequence>
<gene>
    <name evidence="1" type="ORF">ACG02S_07895</name>
</gene>
<reference evidence="1 2" key="1">
    <citation type="submission" date="2024-09" db="EMBL/GenBank/DDBJ databases">
        <title>Novel species of the genus Pelomonas and Roseateles isolated from streams.</title>
        <authorList>
            <person name="Lu H."/>
        </authorList>
    </citation>
    <scope>NUCLEOTIDE SEQUENCE [LARGE SCALE GENOMIC DNA]</scope>
    <source>
        <strain evidence="1 2">DC23W</strain>
    </source>
</reference>